<dbReference type="Proteomes" id="UP000799750">
    <property type="component" value="Unassembled WGS sequence"/>
</dbReference>
<proteinExistence type="predicted"/>
<evidence type="ECO:0000256" key="1">
    <source>
        <dbReference type="SAM" id="MobiDB-lite"/>
    </source>
</evidence>
<name>A0A6A6Q8I3_9PEZI</name>
<protein>
    <submittedName>
        <fullName evidence="2">Uncharacterized protein</fullName>
    </submittedName>
</protein>
<dbReference type="EMBL" id="MU004201">
    <property type="protein sequence ID" value="KAF2488758.1"/>
    <property type="molecule type" value="Genomic_DNA"/>
</dbReference>
<evidence type="ECO:0000313" key="3">
    <source>
        <dbReference type="Proteomes" id="UP000799750"/>
    </source>
</evidence>
<sequence length="313" mass="35467">MSSLELGSAHPPESNTREPRRGIKRLVRTVLEFTELFPPEIRGLIWQEVLGTPLRTEVKCCKLTAALEIIGDALAGITTAAPELVDNGDIVLHLQVADIMPGVEPHAHVHAVVRKLRRIPPLRNQLRRLDITVAAPFQQPVHARRKDKDRVYTFRRLTMFLCHGLQRLKHLAMEINLLAVLTKHSLNFYCTNPTFNSIPPAEYINLSHAYKKIWKASTSVKYLASLIGGHSTLATFKLRWAPVVVYPTRIATAHARFFSNLQYRPAERGLSIVEWTNRRADRMKDAFIVILTDRVSKIQSQLNGRTCNLTVVP</sequence>
<evidence type="ECO:0000313" key="2">
    <source>
        <dbReference type="EMBL" id="KAF2488758.1"/>
    </source>
</evidence>
<gene>
    <name evidence="2" type="ORF">BU16DRAFT_545202</name>
</gene>
<feature type="region of interest" description="Disordered" evidence="1">
    <location>
        <begin position="1"/>
        <end position="21"/>
    </location>
</feature>
<accession>A0A6A6Q8I3</accession>
<reference evidence="2" key="1">
    <citation type="journal article" date="2020" name="Stud. Mycol.">
        <title>101 Dothideomycetes genomes: a test case for predicting lifestyles and emergence of pathogens.</title>
        <authorList>
            <person name="Haridas S."/>
            <person name="Albert R."/>
            <person name="Binder M."/>
            <person name="Bloem J."/>
            <person name="Labutti K."/>
            <person name="Salamov A."/>
            <person name="Andreopoulos B."/>
            <person name="Baker S."/>
            <person name="Barry K."/>
            <person name="Bills G."/>
            <person name="Bluhm B."/>
            <person name="Cannon C."/>
            <person name="Castanera R."/>
            <person name="Culley D."/>
            <person name="Daum C."/>
            <person name="Ezra D."/>
            <person name="Gonzalez J."/>
            <person name="Henrissat B."/>
            <person name="Kuo A."/>
            <person name="Liang C."/>
            <person name="Lipzen A."/>
            <person name="Lutzoni F."/>
            <person name="Magnuson J."/>
            <person name="Mondo S."/>
            <person name="Nolan M."/>
            <person name="Ohm R."/>
            <person name="Pangilinan J."/>
            <person name="Park H.-J."/>
            <person name="Ramirez L."/>
            <person name="Alfaro M."/>
            <person name="Sun H."/>
            <person name="Tritt A."/>
            <person name="Yoshinaga Y."/>
            <person name="Zwiers L.-H."/>
            <person name="Turgeon B."/>
            <person name="Goodwin S."/>
            <person name="Spatafora J."/>
            <person name="Crous P."/>
            <person name="Grigoriev I."/>
        </authorList>
    </citation>
    <scope>NUCLEOTIDE SEQUENCE</scope>
    <source>
        <strain evidence="2">CBS 269.34</strain>
    </source>
</reference>
<dbReference type="AlphaFoldDB" id="A0A6A6Q8I3"/>
<organism evidence="2 3">
    <name type="scientific">Lophium mytilinum</name>
    <dbReference type="NCBI Taxonomy" id="390894"/>
    <lineage>
        <taxon>Eukaryota</taxon>
        <taxon>Fungi</taxon>
        <taxon>Dikarya</taxon>
        <taxon>Ascomycota</taxon>
        <taxon>Pezizomycotina</taxon>
        <taxon>Dothideomycetes</taxon>
        <taxon>Pleosporomycetidae</taxon>
        <taxon>Mytilinidiales</taxon>
        <taxon>Mytilinidiaceae</taxon>
        <taxon>Lophium</taxon>
    </lineage>
</organism>
<keyword evidence="3" id="KW-1185">Reference proteome</keyword>